<accession>A0ABZ0Y181</accession>
<evidence type="ECO:0000313" key="1">
    <source>
        <dbReference type="EMBL" id="WQH05788.1"/>
    </source>
</evidence>
<dbReference type="RefSeq" id="WP_019922740.1">
    <property type="nucleotide sequence ID" value="NZ_CP140152.1"/>
</dbReference>
<dbReference type="Gene3D" id="2.60.120.200">
    <property type="match status" value="1"/>
</dbReference>
<dbReference type="Proteomes" id="UP001326110">
    <property type="component" value="Chromosome"/>
</dbReference>
<dbReference type="EMBL" id="CP140152">
    <property type="protein sequence ID" value="WQH05788.1"/>
    <property type="molecule type" value="Genomic_DNA"/>
</dbReference>
<evidence type="ECO:0000313" key="2">
    <source>
        <dbReference type="Proteomes" id="UP001326110"/>
    </source>
</evidence>
<dbReference type="SUPFAM" id="SSF49899">
    <property type="entry name" value="Concanavalin A-like lectins/glucanases"/>
    <property type="match status" value="1"/>
</dbReference>
<reference evidence="1 2" key="1">
    <citation type="submission" date="2023-11" db="EMBL/GenBank/DDBJ databases">
        <title>MicrobeMod: A computational toolkit for identifying prokaryotic methylation and restriction-modification with nanopore sequencing.</title>
        <authorList>
            <person name="Crits-Christoph A."/>
            <person name="Kang S.C."/>
            <person name="Lee H."/>
            <person name="Ostrov N."/>
        </authorList>
    </citation>
    <scope>NUCLEOTIDE SEQUENCE [LARGE SCALE GENOMIC DNA]</scope>
    <source>
        <strain evidence="1 2">ATCC 25935</strain>
    </source>
</reference>
<dbReference type="GeneID" id="43164403"/>
<dbReference type="InterPro" id="IPR015987">
    <property type="entry name" value="UCP022704"/>
</dbReference>
<organism evidence="1 2">
    <name type="scientific">Duganella zoogloeoides</name>
    <dbReference type="NCBI Taxonomy" id="75659"/>
    <lineage>
        <taxon>Bacteria</taxon>
        <taxon>Pseudomonadati</taxon>
        <taxon>Pseudomonadota</taxon>
        <taxon>Betaproteobacteria</taxon>
        <taxon>Burkholderiales</taxon>
        <taxon>Oxalobacteraceae</taxon>
        <taxon>Telluria group</taxon>
        <taxon>Duganella</taxon>
    </lineage>
</organism>
<keyword evidence="2" id="KW-1185">Reference proteome</keyword>
<proteinExistence type="predicted"/>
<gene>
    <name evidence="1" type="ORF">SR858_05465</name>
</gene>
<dbReference type="InterPro" id="IPR013320">
    <property type="entry name" value="ConA-like_dom_sf"/>
</dbReference>
<dbReference type="InterPro" id="IPR009784">
    <property type="entry name" value="DUF1349"/>
</dbReference>
<dbReference type="Pfam" id="PF07081">
    <property type="entry name" value="DUF1349"/>
    <property type="match status" value="1"/>
</dbReference>
<protein>
    <submittedName>
        <fullName evidence="1">DUF1349 domain-containing protein</fullName>
    </submittedName>
</protein>
<dbReference type="PIRSF" id="PIRSF022704">
    <property type="entry name" value="UCP022704"/>
    <property type="match status" value="1"/>
</dbReference>
<name>A0ABZ0Y181_9BURK</name>
<dbReference type="PANTHER" id="PTHR35332:SF2">
    <property type="entry name" value="REGULATION OF ENOLASE PROTEIN 1"/>
    <property type="match status" value="1"/>
</dbReference>
<dbReference type="PANTHER" id="PTHR35332">
    <property type="entry name" value="REGULATION OF ENOLASE PROTEIN 1"/>
    <property type="match status" value="1"/>
</dbReference>
<sequence>MTDTALDLIFDDAALDSRLQWHCEPANWRIDPAARCLRIAPDANTDFWQRTHYGFQVDNGHFLHLPAYGDFVLTTRVTSKPVHQYDQAGLMVRLSDGCWLKTSVEFEPDGDNRLGAVVTNGHYSDWSTQPLPRHIDTVWFRIRAEAEDCIVESSFDGETWTQIRIAHLAERGAAASVACGLYACSPKAAGYQAEFAFLSFVPGRLQLY</sequence>